<keyword evidence="3" id="KW-1185">Reference proteome</keyword>
<dbReference type="Proteomes" id="UP001172155">
    <property type="component" value="Unassembled WGS sequence"/>
</dbReference>
<feature type="compositionally biased region" description="Basic and acidic residues" evidence="1">
    <location>
        <begin position="40"/>
        <end position="55"/>
    </location>
</feature>
<sequence length="264" mass="28541">MSSKIDFESVQPHRARRTKKKHRAPPPRCSNRTETATADNAREPDPSPHHRDVLADPRGPTRRLSATLVSPPFAPRWPSTSVTSRPSKRRAWICLSTTLIYTRTPTPSPSTARSTTVQDTISIRLGTAPLSTPLVVECETSGRAEGAGQWRRGTLGSGGKGVPVRPPSLHVWPDSSGPDGEGGNRKFVHVSLLSASGELVAMGLWPAGARDGRSVAGHGQPKRISYLRSAWSTRTGRIGGRLWARGVGRAGRSDRGLENSFKKL</sequence>
<feature type="region of interest" description="Disordered" evidence="1">
    <location>
        <begin position="145"/>
        <end position="166"/>
    </location>
</feature>
<dbReference type="AlphaFoldDB" id="A0AA40BR50"/>
<protein>
    <submittedName>
        <fullName evidence="2">Uncharacterized protein</fullName>
    </submittedName>
</protein>
<reference evidence="2" key="1">
    <citation type="submission" date="2023-06" db="EMBL/GenBank/DDBJ databases">
        <title>Genome-scale phylogeny and comparative genomics of the fungal order Sordariales.</title>
        <authorList>
            <consortium name="Lawrence Berkeley National Laboratory"/>
            <person name="Hensen N."/>
            <person name="Bonometti L."/>
            <person name="Westerberg I."/>
            <person name="Brannstrom I.O."/>
            <person name="Guillou S."/>
            <person name="Cros-Aarteil S."/>
            <person name="Calhoun S."/>
            <person name="Haridas S."/>
            <person name="Kuo A."/>
            <person name="Mondo S."/>
            <person name="Pangilinan J."/>
            <person name="Riley R."/>
            <person name="LaButti K."/>
            <person name="Andreopoulos B."/>
            <person name="Lipzen A."/>
            <person name="Chen C."/>
            <person name="Yanf M."/>
            <person name="Daum C."/>
            <person name="Ng V."/>
            <person name="Clum A."/>
            <person name="Steindorff A."/>
            <person name="Ohm R."/>
            <person name="Martin F."/>
            <person name="Silar P."/>
            <person name="Natvig D."/>
            <person name="Lalanne C."/>
            <person name="Gautier V."/>
            <person name="Ament-velasquez S.L."/>
            <person name="Kruys A."/>
            <person name="Hutchinson M.I."/>
            <person name="Powell A.J."/>
            <person name="Barry K."/>
            <person name="Miller A.N."/>
            <person name="Grigoriev I.V."/>
            <person name="Debuchy R."/>
            <person name="Gladieux P."/>
            <person name="Thoren M.H."/>
            <person name="Johannesson H."/>
        </authorList>
    </citation>
    <scope>NUCLEOTIDE SEQUENCE</scope>
    <source>
        <strain evidence="2">SMH3187-1</strain>
    </source>
</reference>
<evidence type="ECO:0000256" key="1">
    <source>
        <dbReference type="SAM" id="MobiDB-lite"/>
    </source>
</evidence>
<evidence type="ECO:0000313" key="3">
    <source>
        <dbReference type="Proteomes" id="UP001172155"/>
    </source>
</evidence>
<dbReference type="EMBL" id="JAUKUD010000007">
    <property type="protein sequence ID" value="KAK0738705.1"/>
    <property type="molecule type" value="Genomic_DNA"/>
</dbReference>
<feature type="compositionally biased region" description="Basic residues" evidence="1">
    <location>
        <begin position="13"/>
        <end position="25"/>
    </location>
</feature>
<proteinExistence type="predicted"/>
<name>A0AA40BR50_9PEZI</name>
<gene>
    <name evidence="2" type="ORF">B0T18DRAFT_251587</name>
</gene>
<accession>A0AA40BR50</accession>
<organism evidence="2 3">
    <name type="scientific">Schizothecium vesticola</name>
    <dbReference type="NCBI Taxonomy" id="314040"/>
    <lineage>
        <taxon>Eukaryota</taxon>
        <taxon>Fungi</taxon>
        <taxon>Dikarya</taxon>
        <taxon>Ascomycota</taxon>
        <taxon>Pezizomycotina</taxon>
        <taxon>Sordariomycetes</taxon>
        <taxon>Sordariomycetidae</taxon>
        <taxon>Sordariales</taxon>
        <taxon>Schizotheciaceae</taxon>
        <taxon>Schizothecium</taxon>
    </lineage>
</organism>
<comment type="caution">
    <text evidence="2">The sequence shown here is derived from an EMBL/GenBank/DDBJ whole genome shotgun (WGS) entry which is preliminary data.</text>
</comment>
<evidence type="ECO:0000313" key="2">
    <source>
        <dbReference type="EMBL" id="KAK0738705.1"/>
    </source>
</evidence>
<feature type="region of interest" description="Disordered" evidence="1">
    <location>
        <begin position="1"/>
        <end position="85"/>
    </location>
</feature>